<evidence type="ECO:0000313" key="2">
    <source>
        <dbReference type="EMBL" id="CAL4094329.1"/>
    </source>
</evidence>
<evidence type="ECO:0000256" key="1">
    <source>
        <dbReference type="SAM" id="MobiDB-lite"/>
    </source>
</evidence>
<protein>
    <submittedName>
        <fullName evidence="2">Uncharacterized protein</fullName>
    </submittedName>
</protein>
<accession>A0AAV2QN49</accession>
<feature type="compositionally biased region" description="Basic and acidic residues" evidence="1">
    <location>
        <begin position="80"/>
        <end position="95"/>
    </location>
</feature>
<feature type="region of interest" description="Disordered" evidence="1">
    <location>
        <begin position="80"/>
        <end position="102"/>
    </location>
</feature>
<dbReference type="AlphaFoldDB" id="A0AAV2QN49"/>
<comment type="caution">
    <text evidence="2">The sequence shown here is derived from an EMBL/GenBank/DDBJ whole genome shotgun (WGS) entry which is preliminary data.</text>
</comment>
<keyword evidence="3" id="KW-1185">Reference proteome</keyword>
<organism evidence="2 3">
    <name type="scientific">Meganyctiphanes norvegica</name>
    <name type="common">Northern krill</name>
    <name type="synonym">Thysanopoda norvegica</name>
    <dbReference type="NCBI Taxonomy" id="48144"/>
    <lineage>
        <taxon>Eukaryota</taxon>
        <taxon>Metazoa</taxon>
        <taxon>Ecdysozoa</taxon>
        <taxon>Arthropoda</taxon>
        <taxon>Crustacea</taxon>
        <taxon>Multicrustacea</taxon>
        <taxon>Malacostraca</taxon>
        <taxon>Eumalacostraca</taxon>
        <taxon>Eucarida</taxon>
        <taxon>Euphausiacea</taxon>
        <taxon>Euphausiidae</taxon>
        <taxon>Meganyctiphanes</taxon>
    </lineage>
</organism>
<reference evidence="2 3" key="1">
    <citation type="submission" date="2024-05" db="EMBL/GenBank/DDBJ databases">
        <authorList>
            <person name="Wallberg A."/>
        </authorList>
    </citation>
    <scope>NUCLEOTIDE SEQUENCE [LARGE SCALE GENOMIC DNA]</scope>
</reference>
<dbReference type="Proteomes" id="UP001497623">
    <property type="component" value="Unassembled WGS sequence"/>
</dbReference>
<evidence type="ECO:0000313" key="3">
    <source>
        <dbReference type="Proteomes" id="UP001497623"/>
    </source>
</evidence>
<name>A0AAV2QN49_MEGNR</name>
<proteinExistence type="predicted"/>
<dbReference type="EMBL" id="CAXKWB010009333">
    <property type="protein sequence ID" value="CAL4094329.1"/>
    <property type="molecule type" value="Genomic_DNA"/>
</dbReference>
<gene>
    <name evidence="2" type="ORF">MNOR_LOCUS15125</name>
</gene>
<sequence>MDEKHKVSVPQINRYKIISWTKHVYNCINTLQSKGSLKNIRVKDFKIKNDTPIITIFFRDIKNRRNKLVTRRGYGSYSRLREEGRDLSRDTESTRSRKRTSR</sequence>